<organism evidence="3 4">
    <name type="scientific">Bursaphelenchus okinawaensis</name>
    <dbReference type="NCBI Taxonomy" id="465554"/>
    <lineage>
        <taxon>Eukaryota</taxon>
        <taxon>Metazoa</taxon>
        <taxon>Ecdysozoa</taxon>
        <taxon>Nematoda</taxon>
        <taxon>Chromadorea</taxon>
        <taxon>Rhabditida</taxon>
        <taxon>Tylenchina</taxon>
        <taxon>Tylenchomorpha</taxon>
        <taxon>Aphelenchoidea</taxon>
        <taxon>Aphelenchoididae</taxon>
        <taxon>Bursaphelenchus</taxon>
    </lineage>
</organism>
<sequence>MPQMKKNEKPLGIVLIAKDETPERILFKFPYVIDIPQASKLAQTRSESTEFLTPPENQENDEQEIEKQVNLGLEVANKRVETHNEKREKHEDRIPTFPVKMLAALLQPKEEVRGVPFEIKVDNVRYAGVPWQINKAGQCISIIFVLPGTCSNYTVESFQSLSRKLVVAIHNEQERCGYLKEQIQVIQPLLDKAESCDDESYNPFIDIENESNLARCLRAVYEDVCDFGIMDIFVNDCIHVGFSIAPMTLNGWLITPNSTKYVDALMNALHPYHTVLFFEDGQSGPDSNPCVVKFFEHHDIEKSIEDISFASNVPLKQIKDVVRHYLLWARAKVIYPICSSNLYSTAQSEVITQGTQKLFKDQFPEVSLPRLLSCFHPPCTLADFMEEASLYTNITIRKQMLVFLLRNNFLIQLHTYLFMMPPSSLSQRFKTPVTETEAALLSNRVKTQLRQIKDPLYREALTRISADAQRVGLAESDYFLLLSTFLSLQPFFNGEFHVEAIMHYKRLDRTTLIRIFDMFRDVLAPFMGMDLAVAED</sequence>
<dbReference type="AlphaFoldDB" id="A0A811KTB0"/>
<name>A0A811KTB0_9BILA</name>
<feature type="region of interest" description="Disordered" evidence="2">
    <location>
        <begin position="45"/>
        <end position="64"/>
    </location>
</feature>
<comment type="function">
    <text evidence="1">As a component of the GATOR1 complex functions as an inhibitor of the amino acid-sensing branch of the TORC1 pathway.</text>
</comment>
<keyword evidence="1" id="KW-0458">Lysosome</keyword>
<dbReference type="EMBL" id="CAJFCW020000004">
    <property type="protein sequence ID" value="CAG9110727.1"/>
    <property type="molecule type" value="Genomic_DNA"/>
</dbReference>
<proteinExistence type="inferred from homology"/>
<gene>
    <name evidence="3" type="ORF">BOKJ2_LOCUS7707</name>
</gene>
<dbReference type="GO" id="GO:1904262">
    <property type="term" value="P:negative regulation of TORC1 signaling"/>
    <property type="evidence" value="ECO:0007669"/>
    <property type="project" value="TreeGrafter"/>
</dbReference>
<evidence type="ECO:0000313" key="3">
    <source>
        <dbReference type="EMBL" id="CAD5218497.1"/>
    </source>
</evidence>
<dbReference type="GO" id="GO:0034198">
    <property type="term" value="P:cellular response to amino acid starvation"/>
    <property type="evidence" value="ECO:0007669"/>
    <property type="project" value="UniProtKB-UniRule"/>
</dbReference>
<keyword evidence="1" id="KW-0732">Signal</keyword>
<evidence type="ECO:0000256" key="2">
    <source>
        <dbReference type="SAM" id="MobiDB-lite"/>
    </source>
</evidence>
<keyword evidence="4" id="KW-1185">Reference proteome</keyword>
<dbReference type="InterPro" id="IPR005365">
    <property type="entry name" value="Npr3"/>
</dbReference>
<comment type="similarity">
    <text evidence="1">Belongs to the NPR3 family.</text>
</comment>
<dbReference type="GO" id="GO:0038202">
    <property type="term" value="P:TORC1 signaling"/>
    <property type="evidence" value="ECO:0007669"/>
    <property type="project" value="TreeGrafter"/>
</dbReference>
<dbReference type="GO" id="GO:0005764">
    <property type="term" value="C:lysosome"/>
    <property type="evidence" value="ECO:0007669"/>
    <property type="project" value="UniProtKB-SubCell"/>
</dbReference>
<feature type="compositionally biased region" description="Polar residues" evidence="2">
    <location>
        <begin position="45"/>
        <end position="57"/>
    </location>
</feature>
<dbReference type="Proteomes" id="UP000614601">
    <property type="component" value="Unassembled WGS sequence"/>
</dbReference>
<dbReference type="PANTHER" id="PTHR13153">
    <property type="entry name" value="CGTHBA PROTEIN -14 GENE PROTEIN"/>
    <property type="match status" value="1"/>
</dbReference>
<dbReference type="GO" id="GO:1990130">
    <property type="term" value="C:GATOR1 complex"/>
    <property type="evidence" value="ECO:0007669"/>
    <property type="project" value="UniProtKB-UniRule"/>
</dbReference>
<dbReference type="GO" id="GO:0010508">
    <property type="term" value="P:positive regulation of autophagy"/>
    <property type="evidence" value="ECO:0007669"/>
    <property type="project" value="TreeGrafter"/>
</dbReference>
<accession>A0A811KTB0</accession>
<evidence type="ECO:0000256" key="1">
    <source>
        <dbReference type="RuleBase" id="RU368069"/>
    </source>
</evidence>
<dbReference type="Proteomes" id="UP000783686">
    <property type="component" value="Unassembled WGS sequence"/>
</dbReference>
<dbReference type="OrthoDB" id="18648at2759"/>
<dbReference type="PANTHER" id="PTHR13153:SF5">
    <property type="entry name" value="GATOR COMPLEX PROTEIN NPRL3"/>
    <property type="match status" value="1"/>
</dbReference>
<comment type="caution">
    <text evidence="3">The sequence shown here is derived from an EMBL/GenBank/DDBJ whole genome shotgun (WGS) entry which is preliminary data.</text>
</comment>
<dbReference type="EMBL" id="CAJFDH010000004">
    <property type="protein sequence ID" value="CAD5218497.1"/>
    <property type="molecule type" value="Genomic_DNA"/>
</dbReference>
<evidence type="ECO:0000313" key="4">
    <source>
        <dbReference type="Proteomes" id="UP000614601"/>
    </source>
</evidence>
<dbReference type="Pfam" id="PF03666">
    <property type="entry name" value="NPR3"/>
    <property type="match status" value="1"/>
</dbReference>
<protein>
    <recommendedName>
        <fullName evidence="1">GATOR complex protein NPRL3</fullName>
    </recommendedName>
    <alternativeName>
        <fullName evidence="1">Nitrogen permease regulator 3-like protein</fullName>
    </alternativeName>
</protein>
<reference evidence="3" key="1">
    <citation type="submission" date="2020-09" db="EMBL/GenBank/DDBJ databases">
        <authorList>
            <person name="Kikuchi T."/>
        </authorList>
    </citation>
    <scope>NUCLEOTIDE SEQUENCE</scope>
    <source>
        <strain evidence="3">SH1</strain>
    </source>
</reference>
<comment type="subcellular location">
    <subcellularLocation>
        <location evidence="1">Lysosome</location>
    </subcellularLocation>
</comment>